<gene>
    <name evidence="1" type="ORF">AOXY_G20147</name>
</gene>
<evidence type="ECO:0000313" key="1">
    <source>
        <dbReference type="EMBL" id="KAK1161212.1"/>
    </source>
</evidence>
<dbReference type="AlphaFoldDB" id="A0AAD8D2V5"/>
<accession>A0AAD8D2V5</accession>
<dbReference type="InterPro" id="IPR009079">
    <property type="entry name" value="4_helix_cytokine-like_core"/>
</dbReference>
<dbReference type="EMBL" id="JAGXEW010000019">
    <property type="protein sequence ID" value="KAK1161212.1"/>
    <property type="molecule type" value="Genomic_DNA"/>
</dbReference>
<name>A0AAD8D2V5_ACIOX</name>
<sequence>MFLEEIIDILQMQSQCSTEKVALVSFTDCKPDVFCKAGIALKDLKCGEGDSVSKLSRALMGYDTKHTASCKVSKEVEIELRDFLKDLKRCARQQYRHI</sequence>
<organism evidence="1 2">
    <name type="scientific">Acipenser oxyrinchus oxyrinchus</name>
    <dbReference type="NCBI Taxonomy" id="40147"/>
    <lineage>
        <taxon>Eukaryota</taxon>
        <taxon>Metazoa</taxon>
        <taxon>Chordata</taxon>
        <taxon>Craniata</taxon>
        <taxon>Vertebrata</taxon>
        <taxon>Euteleostomi</taxon>
        <taxon>Actinopterygii</taxon>
        <taxon>Chondrostei</taxon>
        <taxon>Acipenseriformes</taxon>
        <taxon>Acipenseridae</taxon>
        <taxon>Acipenser</taxon>
    </lineage>
</organism>
<proteinExistence type="predicted"/>
<evidence type="ECO:0000313" key="2">
    <source>
        <dbReference type="Proteomes" id="UP001230051"/>
    </source>
</evidence>
<reference evidence="1" key="1">
    <citation type="submission" date="2022-02" db="EMBL/GenBank/DDBJ databases">
        <title>Atlantic sturgeon de novo genome assembly.</title>
        <authorList>
            <person name="Stock M."/>
            <person name="Klopp C."/>
            <person name="Guiguen Y."/>
            <person name="Cabau C."/>
            <person name="Parinello H."/>
            <person name="Santidrian Yebra-Pimentel E."/>
            <person name="Kuhl H."/>
            <person name="Dirks R.P."/>
            <person name="Guessner J."/>
            <person name="Wuertz S."/>
            <person name="Du K."/>
            <person name="Schartl M."/>
        </authorList>
    </citation>
    <scope>NUCLEOTIDE SEQUENCE</scope>
    <source>
        <strain evidence="1">STURGEONOMICS-FGT-2020</strain>
        <tissue evidence="1">Whole blood</tissue>
    </source>
</reference>
<dbReference type="Proteomes" id="UP001230051">
    <property type="component" value="Unassembled WGS sequence"/>
</dbReference>
<dbReference type="SUPFAM" id="SSF47266">
    <property type="entry name" value="4-helical cytokines"/>
    <property type="match status" value="1"/>
</dbReference>
<keyword evidence="2" id="KW-1185">Reference proteome</keyword>
<protein>
    <submittedName>
        <fullName evidence="1">Uncharacterized protein</fullName>
    </submittedName>
</protein>
<comment type="caution">
    <text evidence="1">The sequence shown here is derived from an EMBL/GenBank/DDBJ whole genome shotgun (WGS) entry which is preliminary data.</text>
</comment>
<dbReference type="Gene3D" id="1.20.1250.10">
    <property type="match status" value="1"/>
</dbReference>